<dbReference type="EMBL" id="FBVY01000047">
    <property type="protein sequence ID" value="CUX03413.1"/>
    <property type="molecule type" value="Genomic_DNA"/>
</dbReference>
<comment type="caution">
    <text evidence="1">The sequence shown here is derived from an EMBL/GenBank/DDBJ whole genome shotgun (WGS) entry which is preliminary data.</text>
</comment>
<sequence length="452" mass="51791">MKKMTDDRRTYLRGAYLDRIVEVAQFYIATHSYFIDSDFKSFIADEFSYLTELTDEEQQYLRDQVGLQSLARIATSRARDRKEIFGRLIADNPDVVIHDADFAFDIGWIDLVKDAVARMRTYPKSWRVRLDGGKEKFGCCVLFVSFDIHARGCMSEVERMREEIRLRSLGVCDICGEQGRLRIGQWAKTVCDRHAAVLGEMREDDGKWADPWRWHEEQPLEDHIAATSSSVADVQAGLDDEYPPEAAEVLKDLVPVRKRPRDHIADFMPQTAISRQIAADIDKKFGRKVDLLVELIVQIELAVVAAMSVADDDVDFWLRTEFDRWQGVQPLSEDDCAFLLRYARSLAIDERGRRDRRRDGAESLQRFLADHPDLVAEAAALGGRERELLDAYAGDLTDSAQGRVVKEEYLDGYIRDEIALWPDVLELSDDDREWLPVVASGADRCRIRAHPD</sequence>
<proteinExistence type="predicted"/>
<dbReference type="RefSeq" id="WP_080823714.1">
    <property type="nucleotide sequence ID" value="NZ_LT009721.1"/>
</dbReference>
<gene>
    <name evidence="1" type="ORF">AGR2A_pb10151</name>
</gene>
<reference evidence="1 2" key="1">
    <citation type="submission" date="2016-01" db="EMBL/GenBank/DDBJ databases">
        <authorList>
            <person name="Regsiter A."/>
            <person name="william w."/>
        </authorList>
    </citation>
    <scope>NUCLEOTIDE SEQUENCE [LARGE SCALE GENOMIC DNA]</scope>
    <source>
        <strain evidence="1 2">CFBP 5494</strain>
    </source>
</reference>
<dbReference type="AlphaFoldDB" id="A0A9W5B7P1"/>
<name>A0A9W5B7P1_9HYPH</name>
<keyword evidence="2" id="KW-1185">Reference proteome</keyword>
<accession>A0A9W5B7P1</accession>
<evidence type="ECO:0000313" key="2">
    <source>
        <dbReference type="Proteomes" id="UP000191933"/>
    </source>
</evidence>
<organism evidence="1 2">
    <name type="scientific">Agrobacterium genomosp. 2 str. CFBP 5494</name>
    <dbReference type="NCBI Taxonomy" id="1183436"/>
    <lineage>
        <taxon>Bacteria</taxon>
        <taxon>Pseudomonadati</taxon>
        <taxon>Pseudomonadota</taxon>
        <taxon>Alphaproteobacteria</taxon>
        <taxon>Hyphomicrobiales</taxon>
        <taxon>Rhizobiaceae</taxon>
        <taxon>Rhizobium/Agrobacterium group</taxon>
        <taxon>Agrobacterium</taxon>
        <taxon>Agrobacterium tumefaciens complex</taxon>
    </lineage>
</organism>
<protein>
    <submittedName>
        <fullName evidence="1">Uncharacterized protein</fullName>
    </submittedName>
</protein>
<evidence type="ECO:0000313" key="1">
    <source>
        <dbReference type="EMBL" id="CUX03413.1"/>
    </source>
</evidence>
<dbReference type="Proteomes" id="UP000191933">
    <property type="component" value="Unassembled WGS sequence"/>
</dbReference>